<keyword evidence="2" id="KW-1185">Reference proteome</keyword>
<dbReference type="Proteomes" id="UP000294933">
    <property type="component" value="Unassembled WGS sequence"/>
</dbReference>
<organism evidence="1 2">
    <name type="scientific">Rickenella mellea</name>
    <dbReference type="NCBI Taxonomy" id="50990"/>
    <lineage>
        <taxon>Eukaryota</taxon>
        <taxon>Fungi</taxon>
        <taxon>Dikarya</taxon>
        <taxon>Basidiomycota</taxon>
        <taxon>Agaricomycotina</taxon>
        <taxon>Agaricomycetes</taxon>
        <taxon>Hymenochaetales</taxon>
        <taxon>Rickenellaceae</taxon>
        <taxon>Rickenella</taxon>
    </lineage>
</organism>
<reference evidence="1 2" key="1">
    <citation type="submission" date="2018-06" db="EMBL/GenBank/DDBJ databases">
        <title>A transcriptomic atlas of mushroom development highlights an independent origin of complex multicellularity.</title>
        <authorList>
            <consortium name="DOE Joint Genome Institute"/>
            <person name="Krizsan K."/>
            <person name="Almasi E."/>
            <person name="Merenyi Z."/>
            <person name="Sahu N."/>
            <person name="Viragh M."/>
            <person name="Koszo T."/>
            <person name="Mondo S."/>
            <person name="Kiss B."/>
            <person name="Balint B."/>
            <person name="Kues U."/>
            <person name="Barry K."/>
            <person name="Hegedus J.C."/>
            <person name="Henrissat B."/>
            <person name="Johnson J."/>
            <person name="Lipzen A."/>
            <person name="Ohm R."/>
            <person name="Nagy I."/>
            <person name="Pangilinan J."/>
            <person name="Yan J."/>
            <person name="Xiong Y."/>
            <person name="Grigoriev I.V."/>
            <person name="Hibbett D.S."/>
            <person name="Nagy L.G."/>
        </authorList>
    </citation>
    <scope>NUCLEOTIDE SEQUENCE [LARGE SCALE GENOMIC DNA]</scope>
    <source>
        <strain evidence="1 2">SZMC22713</strain>
    </source>
</reference>
<dbReference type="AlphaFoldDB" id="A0A4Y7PJ86"/>
<gene>
    <name evidence="1" type="ORF">BD410DRAFT_796340</name>
</gene>
<dbReference type="EMBL" id="ML170272">
    <property type="protein sequence ID" value="TDL15534.1"/>
    <property type="molecule type" value="Genomic_DNA"/>
</dbReference>
<proteinExistence type="predicted"/>
<evidence type="ECO:0000313" key="2">
    <source>
        <dbReference type="Proteomes" id="UP000294933"/>
    </source>
</evidence>
<evidence type="ECO:0000313" key="1">
    <source>
        <dbReference type="EMBL" id="TDL15534.1"/>
    </source>
</evidence>
<sequence length="79" mass="8783">MAGFRGHGENFNDFRAGDNPLFTIAHSHIPTKHKLAADFTLLPRDSINSLGVSLSSSTHTSYLSRKRSYGQNLLMDSYL</sequence>
<name>A0A4Y7PJ86_9AGAM</name>
<dbReference type="VEuPathDB" id="FungiDB:BD410DRAFT_796340"/>
<protein>
    <submittedName>
        <fullName evidence="1">Uncharacterized protein</fullName>
    </submittedName>
</protein>
<accession>A0A4Y7PJ86</accession>